<evidence type="ECO:0000256" key="8">
    <source>
        <dbReference type="SAM" id="Phobius"/>
    </source>
</evidence>
<dbReference type="InterPro" id="IPR013784">
    <property type="entry name" value="Carb-bd-like_fold"/>
</dbReference>
<feature type="compositionally biased region" description="Polar residues" evidence="7">
    <location>
        <begin position="212"/>
        <end position="229"/>
    </location>
</feature>
<keyword evidence="5 8" id="KW-1133">Transmembrane helix</keyword>
<keyword evidence="4 9" id="KW-0732">Signal</keyword>
<reference evidence="11" key="1">
    <citation type="submission" date="2021-01" db="EMBL/GenBank/DDBJ databases">
        <authorList>
            <person name="Corre E."/>
            <person name="Pelletier E."/>
            <person name="Niang G."/>
            <person name="Scheremetjew M."/>
            <person name="Finn R."/>
            <person name="Kale V."/>
            <person name="Holt S."/>
            <person name="Cochrane G."/>
            <person name="Meng A."/>
            <person name="Brown T."/>
            <person name="Cohen L."/>
        </authorList>
    </citation>
    <scope>NUCLEOTIDE SEQUENCE</scope>
    <source>
        <strain evidence="11">PLY429</strain>
    </source>
</reference>
<organism evidence="11">
    <name type="scientific">Tetraselmis chuii</name>
    <dbReference type="NCBI Taxonomy" id="63592"/>
    <lineage>
        <taxon>Eukaryota</taxon>
        <taxon>Viridiplantae</taxon>
        <taxon>Chlorophyta</taxon>
        <taxon>core chlorophytes</taxon>
        <taxon>Chlorodendrophyceae</taxon>
        <taxon>Chlorodendrales</taxon>
        <taxon>Chlorodendraceae</taxon>
        <taxon>Tetraselmis</taxon>
    </lineage>
</organism>
<feature type="signal peptide" evidence="9">
    <location>
        <begin position="1"/>
        <end position="28"/>
    </location>
</feature>
<accession>A0A7S1SU71</accession>
<dbReference type="PANTHER" id="PTHR13605:SF4">
    <property type="entry name" value="ER MEMBRANE PROTEIN COMPLEX SUBUNIT 7"/>
    <property type="match status" value="1"/>
</dbReference>
<dbReference type="AlphaFoldDB" id="A0A7S1SU71"/>
<dbReference type="InterPro" id="IPR039163">
    <property type="entry name" value="EMC7"/>
</dbReference>
<evidence type="ECO:0000256" key="5">
    <source>
        <dbReference type="ARBA" id="ARBA00022989"/>
    </source>
</evidence>
<evidence type="ECO:0000256" key="7">
    <source>
        <dbReference type="SAM" id="MobiDB-lite"/>
    </source>
</evidence>
<evidence type="ECO:0000256" key="2">
    <source>
        <dbReference type="ARBA" id="ARBA00008880"/>
    </source>
</evidence>
<dbReference type="SUPFAM" id="SSF49452">
    <property type="entry name" value="Starch-binding domain-like"/>
    <property type="match status" value="1"/>
</dbReference>
<dbReference type="GO" id="GO:0072546">
    <property type="term" value="C:EMC complex"/>
    <property type="evidence" value="ECO:0007669"/>
    <property type="project" value="TreeGrafter"/>
</dbReference>
<evidence type="ECO:0000259" key="10">
    <source>
        <dbReference type="Pfam" id="PF09430"/>
    </source>
</evidence>
<gene>
    <name evidence="11" type="ORF">TCHU04912_LOCUS11463</name>
</gene>
<evidence type="ECO:0000256" key="9">
    <source>
        <dbReference type="SAM" id="SignalP"/>
    </source>
</evidence>
<evidence type="ECO:0000313" key="11">
    <source>
        <dbReference type="EMBL" id="CAD9209224.1"/>
    </source>
</evidence>
<comment type="subcellular location">
    <subcellularLocation>
        <location evidence="1">Membrane</location>
        <topology evidence="1">Single-pass membrane protein</topology>
    </subcellularLocation>
</comment>
<feature type="region of interest" description="Disordered" evidence="7">
    <location>
        <begin position="209"/>
        <end position="229"/>
    </location>
</feature>
<proteinExistence type="inferred from homology"/>
<evidence type="ECO:0000256" key="6">
    <source>
        <dbReference type="ARBA" id="ARBA00023136"/>
    </source>
</evidence>
<dbReference type="Pfam" id="PF09430">
    <property type="entry name" value="EMC7_beta-sandw"/>
    <property type="match status" value="1"/>
</dbReference>
<evidence type="ECO:0000256" key="4">
    <source>
        <dbReference type="ARBA" id="ARBA00022729"/>
    </source>
</evidence>
<feature type="chain" id="PRO_5030656927" description="ER membrane protein complex subunit 7 beta-sandwich domain-containing protein" evidence="9">
    <location>
        <begin position="29"/>
        <end position="229"/>
    </location>
</feature>
<dbReference type="InterPro" id="IPR019008">
    <property type="entry name" value="Beta_sandwich_EMC7"/>
</dbReference>
<feature type="domain" description="ER membrane protein complex subunit 7 beta-sandwich" evidence="10">
    <location>
        <begin position="74"/>
        <end position="186"/>
    </location>
</feature>
<name>A0A7S1SU71_9CHLO</name>
<keyword evidence="3 8" id="KW-0812">Transmembrane</keyword>
<dbReference type="PANTHER" id="PTHR13605">
    <property type="entry name" value="ER MEMBRANE PROTEIN COMPLEX SUBUNIT 7"/>
    <property type="match status" value="1"/>
</dbReference>
<dbReference type="EMBL" id="HBGG01022076">
    <property type="protein sequence ID" value="CAD9209224.1"/>
    <property type="molecule type" value="Transcribed_RNA"/>
</dbReference>
<feature type="transmembrane region" description="Helical" evidence="8">
    <location>
        <begin position="178"/>
        <end position="197"/>
    </location>
</feature>
<dbReference type="GO" id="GO:0030246">
    <property type="term" value="F:carbohydrate binding"/>
    <property type="evidence" value="ECO:0007669"/>
    <property type="project" value="InterPro"/>
</dbReference>
<evidence type="ECO:0000256" key="3">
    <source>
        <dbReference type="ARBA" id="ARBA00022692"/>
    </source>
</evidence>
<keyword evidence="6 8" id="KW-0472">Membrane</keyword>
<sequence length="229" mass="24471">MALFLSIRSTAGTLRCGVILLCLVACHAAVSDREGGGQVAASAQPVTGVETGSDGGSGSGLFTILGSVNVKLVSPQGTRVSLLLSGGAGTLNTFVRLDGTFTLRDAPPGVHVLEVFHLGFLFPQIRVEVSPGGALFEQQVKASYVAGDDRVLPYPLMVQPMGKVSYFEPRQGFSWRSFLFQPQIIMMLIMVSGLFILPKMALDPEQLKEMQAMQQPASRTQAQGKSRKD</sequence>
<comment type="similarity">
    <text evidence="2">Belongs to the EMC7 family.</text>
</comment>
<protein>
    <recommendedName>
        <fullName evidence="10">ER membrane protein complex subunit 7 beta-sandwich domain-containing protein</fullName>
    </recommendedName>
</protein>
<evidence type="ECO:0000256" key="1">
    <source>
        <dbReference type="ARBA" id="ARBA00004167"/>
    </source>
</evidence>